<accession>A0A9J6GP06</accession>
<dbReference type="Proteomes" id="UP000821853">
    <property type="component" value="Unassembled WGS sequence"/>
</dbReference>
<keyword evidence="3" id="KW-1185">Reference proteome</keyword>
<evidence type="ECO:0000313" key="2">
    <source>
        <dbReference type="EMBL" id="KAH9377357.1"/>
    </source>
</evidence>
<evidence type="ECO:0000313" key="3">
    <source>
        <dbReference type="Proteomes" id="UP000821853"/>
    </source>
</evidence>
<dbReference type="AlphaFoldDB" id="A0A9J6GP06"/>
<dbReference type="EMBL" id="JABSTR010000008">
    <property type="protein sequence ID" value="KAH9377357.1"/>
    <property type="molecule type" value="Genomic_DNA"/>
</dbReference>
<proteinExistence type="predicted"/>
<dbReference type="OrthoDB" id="6772694at2759"/>
<organism evidence="2 3">
    <name type="scientific">Haemaphysalis longicornis</name>
    <name type="common">Bush tick</name>
    <dbReference type="NCBI Taxonomy" id="44386"/>
    <lineage>
        <taxon>Eukaryota</taxon>
        <taxon>Metazoa</taxon>
        <taxon>Ecdysozoa</taxon>
        <taxon>Arthropoda</taxon>
        <taxon>Chelicerata</taxon>
        <taxon>Arachnida</taxon>
        <taxon>Acari</taxon>
        <taxon>Parasitiformes</taxon>
        <taxon>Ixodida</taxon>
        <taxon>Ixodoidea</taxon>
        <taxon>Ixodidae</taxon>
        <taxon>Haemaphysalinae</taxon>
        <taxon>Haemaphysalis</taxon>
    </lineage>
</organism>
<evidence type="ECO:0000256" key="1">
    <source>
        <dbReference type="SAM" id="MobiDB-lite"/>
    </source>
</evidence>
<dbReference type="VEuPathDB" id="VectorBase:HLOH_050696"/>
<gene>
    <name evidence="2" type="ORF">HPB48_023153</name>
</gene>
<feature type="region of interest" description="Disordered" evidence="1">
    <location>
        <begin position="68"/>
        <end position="113"/>
    </location>
</feature>
<sequence>MLFEARAGVLRTQMWRRRWDDAEEVTSAVCGEEDETAEHIVLQGEQLNLHHPSDTTMAEALGFVAHPPPRGAPCTDDTTDASGAPTKRVTSNEALKPVGTTKRRLEEWRRRAR</sequence>
<name>A0A9J6GP06_HAELO</name>
<feature type="compositionally biased region" description="Basic and acidic residues" evidence="1">
    <location>
        <begin position="103"/>
        <end position="113"/>
    </location>
</feature>
<protein>
    <submittedName>
        <fullName evidence="2">Uncharacterized protein</fullName>
    </submittedName>
</protein>
<comment type="caution">
    <text evidence="2">The sequence shown here is derived from an EMBL/GenBank/DDBJ whole genome shotgun (WGS) entry which is preliminary data.</text>
</comment>
<reference evidence="2 3" key="1">
    <citation type="journal article" date="2020" name="Cell">
        <title>Large-Scale Comparative Analyses of Tick Genomes Elucidate Their Genetic Diversity and Vector Capacities.</title>
        <authorList>
            <consortium name="Tick Genome and Microbiome Consortium (TIGMIC)"/>
            <person name="Jia N."/>
            <person name="Wang J."/>
            <person name="Shi W."/>
            <person name="Du L."/>
            <person name="Sun Y."/>
            <person name="Zhan W."/>
            <person name="Jiang J.F."/>
            <person name="Wang Q."/>
            <person name="Zhang B."/>
            <person name="Ji P."/>
            <person name="Bell-Sakyi L."/>
            <person name="Cui X.M."/>
            <person name="Yuan T.T."/>
            <person name="Jiang B.G."/>
            <person name="Yang W.F."/>
            <person name="Lam T.T."/>
            <person name="Chang Q.C."/>
            <person name="Ding S.J."/>
            <person name="Wang X.J."/>
            <person name="Zhu J.G."/>
            <person name="Ruan X.D."/>
            <person name="Zhao L."/>
            <person name="Wei J.T."/>
            <person name="Ye R.Z."/>
            <person name="Que T.C."/>
            <person name="Du C.H."/>
            <person name="Zhou Y.H."/>
            <person name="Cheng J.X."/>
            <person name="Dai P.F."/>
            <person name="Guo W.B."/>
            <person name="Han X.H."/>
            <person name="Huang E.J."/>
            <person name="Li L.F."/>
            <person name="Wei W."/>
            <person name="Gao Y.C."/>
            <person name="Liu J.Z."/>
            <person name="Shao H.Z."/>
            <person name="Wang X."/>
            <person name="Wang C.C."/>
            <person name="Yang T.C."/>
            <person name="Huo Q.B."/>
            <person name="Li W."/>
            <person name="Chen H.Y."/>
            <person name="Chen S.E."/>
            <person name="Zhou L.G."/>
            <person name="Ni X.B."/>
            <person name="Tian J.H."/>
            <person name="Sheng Y."/>
            <person name="Liu T."/>
            <person name="Pan Y.S."/>
            <person name="Xia L.Y."/>
            <person name="Li J."/>
            <person name="Zhao F."/>
            <person name="Cao W.C."/>
        </authorList>
    </citation>
    <scope>NUCLEOTIDE SEQUENCE [LARGE SCALE GENOMIC DNA]</scope>
    <source>
        <strain evidence="2">HaeL-2018</strain>
    </source>
</reference>